<sequence>MARRRVSTSTILHDLPLLLLLLAGLCIPLVLLPSPVASLAAGLSTLLASLGWLVAITLALILGIAALVLGEKLWNRWNPPPKGDAGAAATSREGKFEERQLRERRMEHRVENVIKKAGKEGNTLLGGVFQRKPKSGRQAESDSVELQELRPTANSSGVRRVPPPPPR</sequence>
<evidence type="ECO:0000313" key="3">
    <source>
        <dbReference type="EMBL" id="ORY92736.1"/>
    </source>
</evidence>
<feature type="region of interest" description="Disordered" evidence="1">
    <location>
        <begin position="80"/>
        <end position="102"/>
    </location>
</feature>
<organism evidence="3 4">
    <name type="scientific">Leucosporidium creatinivorum</name>
    <dbReference type="NCBI Taxonomy" id="106004"/>
    <lineage>
        <taxon>Eukaryota</taxon>
        <taxon>Fungi</taxon>
        <taxon>Dikarya</taxon>
        <taxon>Basidiomycota</taxon>
        <taxon>Pucciniomycotina</taxon>
        <taxon>Microbotryomycetes</taxon>
        <taxon>Leucosporidiales</taxon>
        <taxon>Leucosporidium</taxon>
    </lineage>
</organism>
<keyword evidence="2" id="KW-0472">Membrane</keyword>
<dbReference type="AlphaFoldDB" id="A0A1Y2G465"/>
<evidence type="ECO:0000313" key="4">
    <source>
        <dbReference type="Proteomes" id="UP000193467"/>
    </source>
</evidence>
<protein>
    <submittedName>
        <fullName evidence="3">Uncharacterized protein</fullName>
    </submittedName>
</protein>
<proteinExistence type="predicted"/>
<comment type="caution">
    <text evidence="3">The sequence shown here is derived from an EMBL/GenBank/DDBJ whole genome shotgun (WGS) entry which is preliminary data.</text>
</comment>
<feature type="region of interest" description="Disordered" evidence="1">
    <location>
        <begin position="124"/>
        <end position="167"/>
    </location>
</feature>
<keyword evidence="4" id="KW-1185">Reference proteome</keyword>
<feature type="compositionally biased region" description="Basic and acidic residues" evidence="1">
    <location>
        <begin position="92"/>
        <end position="102"/>
    </location>
</feature>
<dbReference type="EMBL" id="MCGR01000001">
    <property type="protein sequence ID" value="ORY92736.1"/>
    <property type="molecule type" value="Genomic_DNA"/>
</dbReference>
<dbReference type="Proteomes" id="UP000193467">
    <property type="component" value="Unassembled WGS sequence"/>
</dbReference>
<accession>A0A1Y2G465</accession>
<feature type="transmembrane region" description="Helical" evidence="2">
    <location>
        <begin position="50"/>
        <end position="69"/>
    </location>
</feature>
<keyword evidence="2" id="KW-1133">Transmembrane helix</keyword>
<dbReference type="InParanoid" id="A0A1Y2G465"/>
<name>A0A1Y2G465_9BASI</name>
<keyword evidence="2" id="KW-0812">Transmembrane</keyword>
<reference evidence="3 4" key="1">
    <citation type="submission" date="2016-07" db="EMBL/GenBank/DDBJ databases">
        <title>Pervasive Adenine N6-methylation of Active Genes in Fungi.</title>
        <authorList>
            <consortium name="DOE Joint Genome Institute"/>
            <person name="Mondo S.J."/>
            <person name="Dannebaum R.O."/>
            <person name="Kuo R.C."/>
            <person name="Labutti K."/>
            <person name="Haridas S."/>
            <person name="Kuo A."/>
            <person name="Salamov A."/>
            <person name="Ahrendt S.R."/>
            <person name="Lipzen A."/>
            <person name="Sullivan W."/>
            <person name="Andreopoulos W.B."/>
            <person name="Clum A."/>
            <person name="Lindquist E."/>
            <person name="Daum C."/>
            <person name="Ramamoorthy G.K."/>
            <person name="Gryganskyi A."/>
            <person name="Culley D."/>
            <person name="Magnuson J.K."/>
            <person name="James T.Y."/>
            <person name="O'Malley M.A."/>
            <person name="Stajich J.E."/>
            <person name="Spatafora J.W."/>
            <person name="Visel A."/>
            <person name="Grigoriev I.V."/>
        </authorList>
    </citation>
    <scope>NUCLEOTIDE SEQUENCE [LARGE SCALE GENOMIC DNA]</scope>
    <source>
        <strain evidence="3 4">62-1032</strain>
    </source>
</reference>
<gene>
    <name evidence="3" type="ORF">BCR35DRAFT_298242</name>
</gene>
<evidence type="ECO:0000256" key="1">
    <source>
        <dbReference type="SAM" id="MobiDB-lite"/>
    </source>
</evidence>
<evidence type="ECO:0000256" key="2">
    <source>
        <dbReference type="SAM" id="Phobius"/>
    </source>
</evidence>